<evidence type="ECO:0000256" key="2">
    <source>
        <dbReference type="ARBA" id="ARBA00001974"/>
    </source>
</evidence>
<comment type="cofactor">
    <cofactor evidence="1">
        <name>FMN</name>
        <dbReference type="ChEBI" id="CHEBI:58210"/>
    </cofactor>
</comment>
<evidence type="ECO:0000256" key="4">
    <source>
        <dbReference type="ARBA" id="ARBA00022490"/>
    </source>
</evidence>
<comment type="caution">
    <text evidence="18">The sequence shown here is derived from an EMBL/GenBank/DDBJ whole genome shotgun (WGS) entry which is preliminary data.</text>
</comment>
<proteinExistence type="inferred from homology"/>
<keyword evidence="6" id="KW-0288">FMN</keyword>
<dbReference type="EC" id="1.5.3.24" evidence="11"/>
<evidence type="ECO:0000256" key="12">
    <source>
        <dbReference type="ARBA" id="ARBA00044150"/>
    </source>
</evidence>
<accession>A0ABU0W1M4</accession>
<evidence type="ECO:0000313" key="18">
    <source>
        <dbReference type="EMBL" id="MDQ2067793.1"/>
    </source>
</evidence>
<feature type="domain" description="Rhodanese" evidence="17">
    <location>
        <begin position="37"/>
        <end position="81"/>
    </location>
</feature>
<comment type="cofactor">
    <cofactor evidence="2">
        <name>FAD</name>
        <dbReference type="ChEBI" id="CHEBI:57692"/>
    </cofactor>
</comment>
<dbReference type="PROSITE" id="PS50206">
    <property type="entry name" value="RHODANESE_3"/>
    <property type="match status" value="1"/>
</dbReference>
<dbReference type="Proteomes" id="UP001239680">
    <property type="component" value="Unassembled WGS sequence"/>
</dbReference>
<comment type="similarity">
    <text evidence="10">Belongs to the SoxB family.</text>
</comment>
<dbReference type="Pfam" id="PF01266">
    <property type="entry name" value="DAO"/>
    <property type="match status" value="1"/>
</dbReference>
<evidence type="ECO:0000256" key="13">
    <source>
        <dbReference type="ARBA" id="ARBA00044216"/>
    </source>
</evidence>
<evidence type="ECO:0000256" key="9">
    <source>
        <dbReference type="ARBA" id="ARBA00023002"/>
    </source>
</evidence>
<sequence length="417" mass="45356">MGWQDYSLLSLARQGLSGNRGWKQAWRSPAPKKKYQVVIIGGGGHGLATAWYLAREHGIRDIAVLEKGWIGGGNTGRNTTNVRSDYMFSESAAMYDKALKLYEDFARELNFNIMLSQRGWVTLFHDQHQMESARHKLNWMRCNGIDAEILDRAALAKLIPGLRADNPRWPVLGAVLQQRGGTIRHDAVAWGYARGADRMGIDIIQNCEVKGFTREGDRITAIDTSRGTIGCDSVGVAVAGHSSVIADMAGFRLPVTSRCLQAMVSEPIRPILDVAMISPATGVYLNQTQKGELVMGAMLDPGQSYGQRGGPRTVQKVVEAAVELFPAFGQARLMRHWGGIVDIVPDSSPIIGATPVSNLYINCGWGTGGFKAIPVGGLMLAHAIATNRPHPLAEKFGLDRFRDNRLVDEGAASGIAH</sequence>
<dbReference type="SUPFAM" id="SSF51905">
    <property type="entry name" value="FAD/NAD(P)-binding domain"/>
    <property type="match status" value="1"/>
</dbReference>
<evidence type="ECO:0000256" key="3">
    <source>
        <dbReference type="ARBA" id="ARBA00004496"/>
    </source>
</evidence>
<keyword evidence="5" id="KW-0285">Flavoprotein</keyword>
<dbReference type="InterPro" id="IPR001763">
    <property type="entry name" value="Rhodanese-like_dom"/>
</dbReference>
<keyword evidence="8" id="KW-0274">FAD</keyword>
<evidence type="ECO:0000313" key="19">
    <source>
        <dbReference type="Proteomes" id="UP001239680"/>
    </source>
</evidence>
<keyword evidence="9" id="KW-0560">Oxidoreductase</keyword>
<evidence type="ECO:0000256" key="14">
    <source>
        <dbReference type="ARBA" id="ARBA00044295"/>
    </source>
</evidence>
<dbReference type="SUPFAM" id="SSF54373">
    <property type="entry name" value="FAD-linked reductases, C-terminal domain"/>
    <property type="match status" value="1"/>
</dbReference>
<dbReference type="Gene3D" id="3.50.50.60">
    <property type="entry name" value="FAD/NAD(P)-binding domain"/>
    <property type="match status" value="1"/>
</dbReference>
<dbReference type="EMBL" id="JAVDBT010000016">
    <property type="protein sequence ID" value="MDQ2067793.1"/>
    <property type="molecule type" value="Genomic_DNA"/>
</dbReference>
<evidence type="ECO:0000256" key="10">
    <source>
        <dbReference type="ARBA" id="ARBA00043973"/>
    </source>
</evidence>
<comment type="subcellular location">
    <subcellularLocation>
        <location evidence="3">Cytoplasm</location>
    </subcellularLocation>
</comment>
<dbReference type="PANTHER" id="PTHR13847">
    <property type="entry name" value="SARCOSINE DEHYDROGENASE-RELATED"/>
    <property type="match status" value="1"/>
</dbReference>
<reference evidence="18 19" key="1">
    <citation type="submission" date="2023-08" db="EMBL/GenBank/DDBJ databases">
        <title>Characterization of two Paracoccaceae strains isolated from Phycosphere and proposal of Xinfangfangia lacusdiani sp. nov.</title>
        <authorList>
            <person name="Deng Y."/>
            <person name="Zhang Y.Q."/>
        </authorList>
    </citation>
    <scope>NUCLEOTIDE SEQUENCE [LARGE SCALE GENOMIC DNA]</scope>
    <source>
        <strain evidence="18 19">CPCC 101601</strain>
    </source>
</reference>
<dbReference type="PANTHER" id="PTHR13847:SF287">
    <property type="entry name" value="FAD-DEPENDENT OXIDOREDUCTASE DOMAIN-CONTAINING PROTEIN 1"/>
    <property type="match status" value="1"/>
</dbReference>
<dbReference type="NCBIfam" id="TIGR01373">
    <property type="entry name" value="soxB"/>
    <property type="match status" value="1"/>
</dbReference>
<protein>
    <recommendedName>
        <fullName evidence="12">Sarcosine oxidase subunit beta</fullName>
        <ecNumber evidence="11">1.5.3.24</ecNumber>
    </recommendedName>
    <alternativeName>
        <fullName evidence="13">Sarcosine oxidase (5,10-methylenetetrahydrofolate-forming) subunit beta</fullName>
    </alternativeName>
    <alternativeName>
        <fullName evidence="14">Tetrameric sarcosine oxidase subunit beta</fullName>
    </alternativeName>
</protein>
<dbReference type="InterPro" id="IPR036188">
    <property type="entry name" value="FAD/NAD-bd_sf"/>
</dbReference>
<keyword evidence="4" id="KW-0963">Cytoplasm</keyword>
<name>A0ABU0W1M4_9RHOB</name>
<gene>
    <name evidence="18" type="ORF">Q9295_15555</name>
</gene>
<evidence type="ECO:0000256" key="7">
    <source>
        <dbReference type="ARBA" id="ARBA00022741"/>
    </source>
</evidence>
<dbReference type="InterPro" id="IPR006278">
    <property type="entry name" value="SoxB"/>
</dbReference>
<comment type="catalytic activity">
    <reaction evidence="16">
        <text>sarcosine + (6S)-5,6,7,8-tetrahydrofolate + O2 = (6R)-5,10-methylene-5,6,7,8-tetrahydrofolate + glycine + H2O2</text>
        <dbReference type="Rhea" id="RHEA:70455"/>
        <dbReference type="ChEBI" id="CHEBI:15379"/>
        <dbReference type="ChEBI" id="CHEBI:15636"/>
        <dbReference type="ChEBI" id="CHEBI:16240"/>
        <dbReference type="ChEBI" id="CHEBI:57305"/>
        <dbReference type="ChEBI" id="CHEBI:57433"/>
        <dbReference type="ChEBI" id="CHEBI:57453"/>
        <dbReference type="EC" id="1.5.3.24"/>
    </reaction>
</comment>
<keyword evidence="19" id="KW-1185">Reference proteome</keyword>
<evidence type="ECO:0000256" key="5">
    <source>
        <dbReference type="ARBA" id="ARBA00022630"/>
    </source>
</evidence>
<evidence type="ECO:0000256" key="8">
    <source>
        <dbReference type="ARBA" id="ARBA00022827"/>
    </source>
</evidence>
<dbReference type="Gene3D" id="3.30.9.10">
    <property type="entry name" value="D-Amino Acid Oxidase, subunit A, domain 2"/>
    <property type="match status" value="1"/>
</dbReference>
<comment type="catalytic activity">
    <reaction evidence="15">
        <text>sarcosine + O2 + H2O = formaldehyde + glycine + H2O2</text>
        <dbReference type="Rhea" id="RHEA:13313"/>
        <dbReference type="ChEBI" id="CHEBI:15377"/>
        <dbReference type="ChEBI" id="CHEBI:15379"/>
        <dbReference type="ChEBI" id="CHEBI:16240"/>
        <dbReference type="ChEBI" id="CHEBI:16842"/>
        <dbReference type="ChEBI" id="CHEBI:57305"/>
        <dbReference type="ChEBI" id="CHEBI:57433"/>
    </reaction>
</comment>
<evidence type="ECO:0000256" key="11">
    <source>
        <dbReference type="ARBA" id="ARBA00044044"/>
    </source>
</evidence>
<dbReference type="RefSeq" id="WP_306681502.1">
    <property type="nucleotide sequence ID" value="NZ_JAVDBT010000016.1"/>
</dbReference>
<evidence type="ECO:0000256" key="1">
    <source>
        <dbReference type="ARBA" id="ARBA00001917"/>
    </source>
</evidence>
<evidence type="ECO:0000259" key="17">
    <source>
        <dbReference type="PROSITE" id="PS50206"/>
    </source>
</evidence>
<dbReference type="InterPro" id="IPR006076">
    <property type="entry name" value="FAD-dep_OxRdtase"/>
</dbReference>
<evidence type="ECO:0000256" key="15">
    <source>
        <dbReference type="ARBA" id="ARBA00047316"/>
    </source>
</evidence>
<organism evidence="18 19">
    <name type="scientific">Pseudogemmobacter lacusdianii</name>
    <dbReference type="NCBI Taxonomy" id="3069608"/>
    <lineage>
        <taxon>Bacteria</taxon>
        <taxon>Pseudomonadati</taxon>
        <taxon>Pseudomonadota</taxon>
        <taxon>Alphaproteobacteria</taxon>
        <taxon>Rhodobacterales</taxon>
        <taxon>Paracoccaceae</taxon>
        <taxon>Pseudogemmobacter</taxon>
    </lineage>
</organism>
<keyword evidence="7" id="KW-0547">Nucleotide-binding</keyword>
<evidence type="ECO:0000256" key="6">
    <source>
        <dbReference type="ARBA" id="ARBA00022643"/>
    </source>
</evidence>
<evidence type="ECO:0000256" key="16">
    <source>
        <dbReference type="ARBA" id="ARBA00048917"/>
    </source>
</evidence>